<proteinExistence type="inferred from homology"/>
<dbReference type="Pfam" id="PF02423">
    <property type="entry name" value="OCD_Mu_crystall"/>
    <property type="match status" value="1"/>
</dbReference>
<dbReference type="PANTHER" id="PTHR13812">
    <property type="entry name" value="KETIMINE REDUCTASE MU-CRYSTALLIN"/>
    <property type="match status" value="1"/>
</dbReference>
<reference evidence="3 4" key="1">
    <citation type="submission" date="2018-05" db="EMBL/GenBank/DDBJ databases">
        <title>Genomic Encyclopedia of Type Strains, Phase IV (KMG-IV): sequencing the most valuable type-strain genomes for metagenomic binning, comparative biology and taxonomic classification.</title>
        <authorList>
            <person name="Goeker M."/>
        </authorList>
    </citation>
    <scope>NUCLEOTIDE SEQUENCE [LARGE SCALE GENOMIC DNA]</scope>
    <source>
        <strain evidence="3 4">DSM 16791</strain>
    </source>
</reference>
<comment type="similarity">
    <text evidence="1">Belongs to the ornithine cyclodeaminase/mu-crystallin family.</text>
</comment>
<name>A0A317PEL1_9HYPH</name>
<dbReference type="InterPro" id="IPR023401">
    <property type="entry name" value="ODC_N"/>
</dbReference>
<sequence>MRIITGKDIASVCSWPMIIEALRQGHRLAPAKLADALVEDGGRKMLVRTAWIPGLASGTKAVTIYPDNPSQTPALPSVQGQVLLFDEARGDVVAVLEGVDLTAWKTAGDSALGADCLARKDMRTMLMVGAGAMAGQLIAAHRTVRPGIDRVLIWNRSAARGEELAAEISAGGVSAEFAADLDAALPQADLISSATMATEPLIRGELIRPGAHVDLVGAYTPAMREADDTTLRRGRLFVDSFATTIGHIGEVEIPLRSGAISRADILGDMHALVQGSIGRQSDDEITVFKNGGGAHLDIMVAHAVSSALARG</sequence>
<dbReference type="GO" id="GO:0005737">
    <property type="term" value="C:cytoplasm"/>
    <property type="evidence" value="ECO:0007669"/>
    <property type="project" value="TreeGrafter"/>
</dbReference>
<dbReference type="PIRSF" id="PIRSF001439">
    <property type="entry name" value="CryM"/>
    <property type="match status" value="1"/>
</dbReference>
<dbReference type="Gene3D" id="3.30.1780.10">
    <property type="entry name" value="ornithine cyclodeaminase, domain 1"/>
    <property type="match status" value="1"/>
</dbReference>
<dbReference type="InterPro" id="IPR036291">
    <property type="entry name" value="NAD(P)-bd_dom_sf"/>
</dbReference>
<dbReference type="FunFam" id="3.40.50.720:FF:000311">
    <property type="entry name" value="Ornithine cyclodeaminase"/>
    <property type="match status" value="1"/>
</dbReference>
<keyword evidence="4" id="KW-1185">Reference proteome</keyword>
<dbReference type="OrthoDB" id="9785971at2"/>
<evidence type="ECO:0000256" key="2">
    <source>
        <dbReference type="ARBA" id="ARBA00023027"/>
    </source>
</evidence>
<dbReference type="Gene3D" id="3.40.50.720">
    <property type="entry name" value="NAD(P)-binding Rossmann-like Domain"/>
    <property type="match status" value="1"/>
</dbReference>
<dbReference type="AlphaFoldDB" id="A0A317PEL1"/>
<dbReference type="SUPFAM" id="SSF51735">
    <property type="entry name" value="NAD(P)-binding Rossmann-fold domains"/>
    <property type="match status" value="1"/>
</dbReference>
<evidence type="ECO:0000313" key="3">
    <source>
        <dbReference type="EMBL" id="PWV95390.1"/>
    </source>
</evidence>
<dbReference type="EMBL" id="QGTR01000011">
    <property type="protein sequence ID" value="PWV95390.1"/>
    <property type="molecule type" value="Genomic_DNA"/>
</dbReference>
<dbReference type="InterPro" id="IPR003462">
    <property type="entry name" value="ODC_Mu_crystall"/>
</dbReference>
<dbReference type="RefSeq" id="WP_110034555.1">
    <property type="nucleotide sequence ID" value="NZ_QGTR01000011.1"/>
</dbReference>
<evidence type="ECO:0000313" key="4">
    <source>
        <dbReference type="Proteomes" id="UP000246352"/>
    </source>
</evidence>
<dbReference type="GO" id="GO:0016491">
    <property type="term" value="F:oxidoreductase activity"/>
    <property type="evidence" value="ECO:0007669"/>
    <property type="project" value="UniProtKB-ARBA"/>
</dbReference>
<protein>
    <submittedName>
        <fullName evidence="3">Ornithine cyclodeaminase</fullName>
    </submittedName>
</protein>
<comment type="caution">
    <text evidence="3">The sequence shown here is derived from an EMBL/GenBank/DDBJ whole genome shotgun (WGS) entry which is preliminary data.</text>
</comment>
<dbReference type="GO" id="GO:0019752">
    <property type="term" value="P:carboxylic acid metabolic process"/>
    <property type="evidence" value="ECO:0007669"/>
    <property type="project" value="UniProtKB-ARBA"/>
</dbReference>
<dbReference type="PANTHER" id="PTHR13812:SF19">
    <property type="entry name" value="KETIMINE REDUCTASE MU-CRYSTALLIN"/>
    <property type="match status" value="1"/>
</dbReference>
<keyword evidence="2" id="KW-0520">NAD</keyword>
<gene>
    <name evidence="3" type="ORF">DFR52_11121</name>
</gene>
<evidence type="ECO:0000256" key="1">
    <source>
        <dbReference type="ARBA" id="ARBA00008903"/>
    </source>
</evidence>
<organism evidence="3 4">
    <name type="scientific">Hoeflea marina</name>
    <dbReference type="NCBI Taxonomy" id="274592"/>
    <lineage>
        <taxon>Bacteria</taxon>
        <taxon>Pseudomonadati</taxon>
        <taxon>Pseudomonadota</taxon>
        <taxon>Alphaproteobacteria</taxon>
        <taxon>Hyphomicrobiales</taxon>
        <taxon>Rhizobiaceae</taxon>
        <taxon>Hoeflea</taxon>
    </lineage>
</organism>
<accession>A0A317PEL1</accession>
<dbReference type="Proteomes" id="UP000246352">
    <property type="component" value="Unassembled WGS sequence"/>
</dbReference>